<organism evidence="1 2">
    <name type="scientific">Pseudonocardia broussonetiae</name>
    <dbReference type="NCBI Taxonomy" id="2736640"/>
    <lineage>
        <taxon>Bacteria</taxon>
        <taxon>Bacillati</taxon>
        <taxon>Actinomycetota</taxon>
        <taxon>Actinomycetes</taxon>
        <taxon>Pseudonocardiales</taxon>
        <taxon>Pseudonocardiaceae</taxon>
        <taxon>Pseudonocardia</taxon>
    </lineage>
</organism>
<dbReference type="AlphaFoldDB" id="A0A6M6JDG5"/>
<gene>
    <name evidence="1" type="ORF">HOP40_03595</name>
</gene>
<dbReference type="EMBL" id="CP053564">
    <property type="protein sequence ID" value="QJY45025.1"/>
    <property type="molecule type" value="Genomic_DNA"/>
</dbReference>
<evidence type="ECO:0000313" key="2">
    <source>
        <dbReference type="Proteomes" id="UP000505377"/>
    </source>
</evidence>
<dbReference type="Proteomes" id="UP000505377">
    <property type="component" value="Chromosome"/>
</dbReference>
<dbReference type="KEGG" id="pbro:HOP40_03595"/>
<keyword evidence="2" id="KW-1185">Reference proteome</keyword>
<reference evidence="1 2" key="1">
    <citation type="submission" date="2020-05" db="EMBL/GenBank/DDBJ databases">
        <authorList>
            <person name="Mo P."/>
        </authorList>
    </citation>
    <scope>NUCLEOTIDE SEQUENCE [LARGE SCALE GENOMIC DNA]</scope>
    <source>
        <strain evidence="1 2">Gen01</strain>
    </source>
</reference>
<name>A0A6M6JDG5_9PSEU</name>
<sequence>MAGDRSALVGLLLFVLVAAAPTVTFWLALRVVPRVVEAVVERRAARRPPSPGPSLERVVADVRRLHREIRGGRASSRVRQVALLAAYDDALLTACAVVGVADPPLAGAAERDRAFARLLTEAALEQAGVSLDPPSGGARAA</sequence>
<proteinExistence type="predicted"/>
<protein>
    <submittedName>
        <fullName evidence="1">Uncharacterized protein</fullName>
    </submittedName>
</protein>
<accession>A0A6M6JDG5</accession>
<dbReference type="RefSeq" id="WP_172154612.1">
    <property type="nucleotide sequence ID" value="NZ_CP053564.1"/>
</dbReference>
<evidence type="ECO:0000313" key="1">
    <source>
        <dbReference type="EMBL" id="QJY45025.1"/>
    </source>
</evidence>